<dbReference type="GO" id="GO:0004674">
    <property type="term" value="F:protein serine/threonine kinase activity"/>
    <property type="evidence" value="ECO:0007669"/>
    <property type="project" value="TreeGrafter"/>
</dbReference>
<name>A0A9W9KRH4_9EURO</name>
<dbReference type="GO" id="GO:0005634">
    <property type="term" value="C:nucleus"/>
    <property type="evidence" value="ECO:0007669"/>
    <property type="project" value="TreeGrafter"/>
</dbReference>
<feature type="compositionally biased region" description="Polar residues" evidence="1">
    <location>
        <begin position="91"/>
        <end position="104"/>
    </location>
</feature>
<sequence>MLVFQNLLVALRGIHVLWILALVTAPISWAAPSQSLSPRHSSMLSRDHLDSHTDAGVPGDGDDDDDNDGDDSDSPQPPDYTRLDPRAWNELPSSNPKDYTQGSKKTVYTSATTKAYQWDVCEGQKSVEFSQRSPLLDDDWSILYKGTMYDGKYSNRKKVNSRPATIKQSTTFNIQDFKPVRILQGAVYQQSLSNTDAVVRVIDSFWASNLAFVVFENINTWKTLHDAQQRTIKLKLQQFKSLIKAVETMHNQGIANRNLKPRNLVLEDEGSDTVKIMNFDQATIEPKIVDEWKGAEDREKPFSAPEIDQNAGQYYTKPTDIWSLAMIGMRHLDFMDSETGLRNLAKNLGDGSKAKTLTQGDIYTQLASDVMRGKKPEEISLFSKGLCSPSKRATIQEFSRAFDAAFPM</sequence>
<dbReference type="PANTHER" id="PTHR44167">
    <property type="entry name" value="OVARIAN-SPECIFIC SERINE/THREONINE-PROTEIN KINASE LOK-RELATED"/>
    <property type="match status" value="1"/>
</dbReference>
<dbReference type="GeneID" id="81390681"/>
<feature type="compositionally biased region" description="Acidic residues" evidence="1">
    <location>
        <begin position="60"/>
        <end position="73"/>
    </location>
</feature>
<dbReference type="Gene3D" id="1.10.510.10">
    <property type="entry name" value="Transferase(Phosphotransferase) domain 1"/>
    <property type="match status" value="1"/>
</dbReference>
<dbReference type="GO" id="GO:0005524">
    <property type="term" value="F:ATP binding"/>
    <property type="evidence" value="ECO:0007669"/>
    <property type="project" value="InterPro"/>
</dbReference>
<keyword evidence="5" id="KW-1185">Reference proteome</keyword>
<accession>A0A9W9KRH4</accession>
<evidence type="ECO:0000256" key="2">
    <source>
        <dbReference type="SAM" id="SignalP"/>
    </source>
</evidence>
<organism evidence="4 5">
    <name type="scientific">Penicillium alfredii</name>
    <dbReference type="NCBI Taxonomy" id="1506179"/>
    <lineage>
        <taxon>Eukaryota</taxon>
        <taxon>Fungi</taxon>
        <taxon>Dikarya</taxon>
        <taxon>Ascomycota</taxon>
        <taxon>Pezizomycotina</taxon>
        <taxon>Eurotiomycetes</taxon>
        <taxon>Eurotiomycetidae</taxon>
        <taxon>Eurotiales</taxon>
        <taxon>Aspergillaceae</taxon>
        <taxon>Penicillium</taxon>
    </lineage>
</organism>
<feature type="chain" id="PRO_5040946550" description="Protein kinase domain-containing protein" evidence="2">
    <location>
        <begin position="31"/>
        <end position="408"/>
    </location>
</feature>
<dbReference type="SUPFAM" id="SSF56112">
    <property type="entry name" value="Protein kinase-like (PK-like)"/>
    <property type="match status" value="1"/>
</dbReference>
<feature type="signal peptide" evidence="2">
    <location>
        <begin position="1"/>
        <end position="30"/>
    </location>
</feature>
<dbReference type="EMBL" id="JAPMSZ010000001">
    <property type="protein sequence ID" value="KAJ5115171.1"/>
    <property type="molecule type" value="Genomic_DNA"/>
</dbReference>
<evidence type="ECO:0000259" key="3">
    <source>
        <dbReference type="PROSITE" id="PS50011"/>
    </source>
</evidence>
<evidence type="ECO:0000313" key="5">
    <source>
        <dbReference type="Proteomes" id="UP001141434"/>
    </source>
</evidence>
<reference evidence="4" key="2">
    <citation type="journal article" date="2023" name="IMA Fungus">
        <title>Comparative genomic study of the Penicillium genus elucidates a diverse pangenome and 15 lateral gene transfer events.</title>
        <authorList>
            <person name="Petersen C."/>
            <person name="Sorensen T."/>
            <person name="Nielsen M.R."/>
            <person name="Sondergaard T.E."/>
            <person name="Sorensen J.L."/>
            <person name="Fitzpatrick D.A."/>
            <person name="Frisvad J.C."/>
            <person name="Nielsen K.L."/>
        </authorList>
    </citation>
    <scope>NUCLEOTIDE SEQUENCE</scope>
    <source>
        <strain evidence="4">IBT 34128</strain>
    </source>
</reference>
<dbReference type="Pfam" id="PF00069">
    <property type="entry name" value="Pkinase"/>
    <property type="match status" value="1"/>
</dbReference>
<comment type="caution">
    <text evidence="4">The sequence shown here is derived from an EMBL/GenBank/DDBJ whole genome shotgun (WGS) entry which is preliminary data.</text>
</comment>
<dbReference type="RefSeq" id="XP_056516363.1">
    <property type="nucleotide sequence ID" value="XM_056651513.1"/>
</dbReference>
<evidence type="ECO:0000313" key="4">
    <source>
        <dbReference type="EMBL" id="KAJ5115171.1"/>
    </source>
</evidence>
<dbReference type="AlphaFoldDB" id="A0A9W9KRH4"/>
<reference evidence="4" key="1">
    <citation type="submission" date="2022-11" db="EMBL/GenBank/DDBJ databases">
        <authorList>
            <person name="Petersen C."/>
        </authorList>
    </citation>
    <scope>NUCLEOTIDE SEQUENCE</scope>
    <source>
        <strain evidence="4">IBT 34128</strain>
    </source>
</reference>
<evidence type="ECO:0000256" key="1">
    <source>
        <dbReference type="SAM" id="MobiDB-lite"/>
    </source>
</evidence>
<gene>
    <name evidence="4" type="ORF">NUU61_000930</name>
</gene>
<keyword evidence="2" id="KW-0732">Signal</keyword>
<dbReference type="InterPro" id="IPR000719">
    <property type="entry name" value="Prot_kinase_dom"/>
</dbReference>
<feature type="compositionally biased region" description="Polar residues" evidence="1">
    <location>
        <begin position="32"/>
        <end position="44"/>
    </location>
</feature>
<feature type="region of interest" description="Disordered" evidence="1">
    <location>
        <begin position="32"/>
        <end position="104"/>
    </location>
</feature>
<dbReference type="Proteomes" id="UP001141434">
    <property type="component" value="Unassembled WGS sequence"/>
</dbReference>
<dbReference type="PROSITE" id="PS50011">
    <property type="entry name" value="PROTEIN_KINASE_DOM"/>
    <property type="match status" value="1"/>
</dbReference>
<dbReference type="InterPro" id="IPR011009">
    <property type="entry name" value="Kinase-like_dom_sf"/>
</dbReference>
<dbReference type="OrthoDB" id="10252171at2759"/>
<proteinExistence type="predicted"/>
<dbReference type="SMART" id="SM00220">
    <property type="entry name" value="S_TKc"/>
    <property type="match status" value="1"/>
</dbReference>
<feature type="domain" description="Protein kinase" evidence="3">
    <location>
        <begin position="129"/>
        <end position="406"/>
    </location>
</feature>
<protein>
    <recommendedName>
        <fullName evidence="3">Protein kinase domain-containing protein</fullName>
    </recommendedName>
</protein>
<dbReference type="GO" id="GO:0044773">
    <property type="term" value="P:mitotic DNA damage checkpoint signaling"/>
    <property type="evidence" value="ECO:0007669"/>
    <property type="project" value="TreeGrafter"/>
</dbReference>
<dbReference type="PANTHER" id="PTHR44167:SF24">
    <property type="entry name" value="SERINE_THREONINE-PROTEIN KINASE CHK2"/>
    <property type="match status" value="1"/>
</dbReference>